<comment type="caution">
    <text evidence="1">The sequence shown here is derived from an EMBL/GenBank/DDBJ whole genome shotgun (WGS) entry which is preliminary data.</text>
</comment>
<dbReference type="EMBL" id="JARKIF010000009">
    <property type="protein sequence ID" value="KAJ7630707.1"/>
    <property type="molecule type" value="Genomic_DNA"/>
</dbReference>
<reference evidence="1" key="1">
    <citation type="submission" date="2023-03" db="EMBL/GenBank/DDBJ databases">
        <title>Massive genome expansion in bonnet fungi (Mycena s.s.) driven by repeated elements and novel gene families across ecological guilds.</title>
        <authorList>
            <consortium name="Lawrence Berkeley National Laboratory"/>
            <person name="Harder C.B."/>
            <person name="Miyauchi S."/>
            <person name="Viragh M."/>
            <person name="Kuo A."/>
            <person name="Thoen E."/>
            <person name="Andreopoulos B."/>
            <person name="Lu D."/>
            <person name="Skrede I."/>
            <person name="Drula E."/>
            <person name="Henrissat B."/>
            <person name="Morin E."/>
            <person name="Kohler A."/>
            <person name="Barry K."/>
            <person name="LaButti K."/>
            <person name="Morin E."/>
            <person name="Salamov A."/>
            <person name="Lipzen A."/>
            <person name="Mereny Z."/>
            <person name="Hegedus B."/>
            <person name="Baldrian P."/>
            <person name="Stursova M."/>
            <person name="Weitz H."/>
            <person name="Taylor A."/>
            <person name="Grigoriev I.V."/>
            <person name="Nagy L.G."/>
            <person name="Martin F."/>
            <person name="Kauserud H."/>
        </authorList>
    </citation>
    <scope>NUCLEOTIDE SEQUENCE</scope>
    <source>
        <strain evidence="1">9284</strain>
    </source>
</reference>
<sequence>MLWHFRRREIPWEVVDRKAIKPVFYEGDDDDEGPSLPLLPCVAVASVLTQATDIDIASVSDADTSPAVDDAAELRKAVVFARQQLLQTIQKKNFNALLSESWNLTILRRGKRHRVQVEYTGRPARLVGKVPALRPPPFIQIL</sequence>
<evidence type="ECO:0000313" key="2">
    <source>
        <dbReference type="Proteomes" id="UP001221142"/>
    </source>
</evidence>
<protein>
    <submittedName>
        <fullName evidence="1">Uncharacterized protein</fullName>
    </submittedName>
</protein>
<proteinExistence type="predicted"/>
<keyword evidence="2" id="KW-1185">Reference proteome</keyword>
<dbReference type="Proteomes" id="UP001221142">
    <property type="component" value="Unassembled WGS sequence"/>
</dbReference>
<gene>
    <name evidence="1" type="ORF">FB45DRAFT_916325</name>
</gene>
<dbReference type="AlphaFoldDB" id="A0AAD7BUD7"/>
<evidence type="ECO:0000313" key="1">
    <source>
        <dbReference type="EMBL" id="KAJ7630707.1"/>
    </source>
</evidence>
<accession>A0AAD7BUD7</accession>
<name>A0AAD7BUD7_9AGAR</name>
<organism evidence="1 2">
    <name type="scientific">Roridomyces roridus</name>
    <dbReference type="NCBI Taxonomy" id="1738132"/>
    <lineage>
        <taxon>Eukaryota</taxon>
        <taxon>Fungi</taxon>
        <taxon>Dikarya</taxon>
        <taxon>Basidiomycota</taxon>
        <taxon>Agaricomycotina</taxon>
        <taxon>Agaricomycetes</taxon>
        <taxon>Agaricomycetidae</taxon>
        <taxon>Agaricales</taxon>
        <taxon>Marasmiineae</taxon>
        <taxon>Mycenaceae</taxon>
        <taxon>Roridomyces</taxon>
    </lineage>
</organism>